<dbReference type="SUPFAM" id="SSF89447">
    <property type="entry name" value="AbrB/MazE/MraZ-like"/>
    <property type="match status" value="1"/>
</dbReference>
<dbReference type="Pfam" id="PF04014">
    <property type="entry name" value="MazE_antitoxin"/>
    <property type="match status" value="1"/>
</dbReference>
<dbReference type="NCBIfam" id="TIGR01439">
    <property type="entry name" value="lp_hng_hel_AbrB"/>
    <property type="match status" value="1"/>
</dbReference>
<keyword evidence="1" id="KW-0238">DNA-binding</keyword>
<dbReference type="OrthoDB" id="9782993at2"/>
<accession>A0A4V2QCM3</accession>
<dbReference type="SMART" id="SM00966">
    <property type="entry name" value="SpoVT_AbrB"/>
    <property type="match status" value="1"/>
</dbReference>
<dbReference type="GO" id="GO:0003677">
    <property type="term" value="F:DNA binding"/>
    <property type="evidence" value="ECO:0007669"/>
    <property type="project" value="UniProtKB-UniRule"/>
</dbReference>
<dbReference type="InterPro" id="IPR007159">
    <property type="entry name" value="SpoVT-AbrB_dom"/>
</dbReference>
<dbReference type="STRING" id="1650663.GCA_001486665_00240"/>
<feature type="domain" description="SpoVT-AbrB" evidence="2">
    <location>
        <begin position="5"/>
        <end position="51"/>
    </location>
</feature>
<reference evidence="3 4" key="1">
    <citation type="submission" date="2019-03" db="EMBL/GenBank/DDBJ databases">
        <title>Genomic Encyclopedia of Type Strains, Phase IV (KMG-IV): sequencing the most valuable type-strain genomes for metagenomic binning, comparative biology and taxonomic classification.</title>
        <authorList>
            <person name="Goeker M."/>
        </authorList>
    </citation>
    <scope>NUCLEOTIDE SEQUENCE [LARGE SCALE GENOMIC DNA]</scope>
    <source>
        <strain evidence="3 4">DSM 100451</strain>
    </source>
</reference>
<organism evidence="3 4">
    <name type="scientific">Allofournierella massiliensis</name>
    <dbReference type="NCBI Taxonomy" id="1650663"/>
    <lineage>
        <taxon>Bacteria</taxon>
        <taxon>Bacillati</taxon>
        <taxon>Bacillota</taxon>
        <taxon>Clostridia</taxon>
        <taxon>Eubacteriales</taxon>
        <taxon>Oscillospiraceae</taxon>
        <taxon>Allofournierella</taxon>
    </lineage>
</organism>
<dbReference type="GeneID" id="97380442"/>
<comment type="caution">
    <text evidence="3">The sequence shown here is derived from an EMBL/GenBank/DDBJ whole genome shotgun (WGS) entry which is preliminary data.</text>
</comment>
<sequence>MKATGIVRRIDDLGRVVIPKEIRRTQRIREGDPLEIFTTGAGEVIFKKYSPMGELAGFAAQYAEALHKILGLTALVCDRDSIIAAAGAAKREYQERGVSIPLERIMDRRKPFWHSGKAEECVFPCEGADRHILAACPLLAGGDVAGAVLLLSADKSARPGEPEQAALQIAAAFLAKQVEA</sequence>
<dbReference type="EMBL" id="SLUM01000003">
    <property type="protein sequence ID" value="TCL60797.1"/>
    <property type="molecule type" value="Genomic_DNA"/>
</dbReference>
<dbReference type="Gene3D" id="3.30.450.40">
    <property type="match status" value="1"/>
</dbReference>
<dbReference type="AlphaFoldDB" id="A0A4V2QCM3"/>
<dbReference type="InterPro" id="IPR037914">
    <property type="entry name" value="SpoVT-AbrB_sf"/>
</dbReference>
<protein>
    <submittedName>
        <fullName evidence="3">AbrB family transcriptional regulator (Stage V sporulation protein T)</fullName>
    </submittedName>
</protein>
<evidence type="ECO:0000313" key="3">
    <source>
        <dbReference type="EMBL" id="TCL60797.1"/>
    </source>
</evidence>
<dbReference type="RefSeq" id="WP_058962771.1">
    <property type="nucleotide sequence ID" value="NZ_CABKVM010000011.1"/>
</dbReference>
<evidence type="ECO:0000313" key="4">
    <source>
        <dbReference type="Proteomes" id="UP000295184"/>
    </source>
</evidence>
<dbReference type="PROSITE" id="PS51740">
    <property type="entry name" value="SPOVT_ABRB"/>
    <property type="match status" value="1"/>
</dbReference>
<gene>
    <name evidence="3" type="ORF">EDD77_103120</name>
</gene>
<dbReference type="Proteomes" id="UP000295184">
    <property type="component" value="Unassembled WGS sequence"/>
</dbReference>
<evidence type="ECO:0000256" key="1">
    <source>
        <dbReference type="PROSITE-ProRule" id="PRU01076"/>
    </source>
</evidence>
<dbReference type="PANTHER" id="PTHR36432:SF1">
    <property type="entry name" value="STAGE V SPORULATION PROTEIN T"/>
    <property type="match status" value="1"/>
</dbReference>
<evidence type="ECO:0000259" key="2">
    <source>
        <dbReference type="PROSITE" id="PS51740"/>
    </source>
</evidence>
<dbReference type="InterPro" id="IPR029016">
    <property type="entry name" value="GAF-like_dom_sf"/>
</dbReference>
<dbReference type="InterPro" id="IPR052731">
    <property type="entry name" value="B_subtilis_Trans_State_Reg"/>
</dbReference>
<name>A0A4V2QCM3_9FIRM</name>
<dbReference type="PANTHER" id="PTHR36432">
    <property type="match status" value="1"/>
</dbReference>
<dbReference type="Pfam" id="PF15714">
    <property type="entry name" value="SpoVT_C"/>
    <property type="match status" value="1"/>
</dbReference>
<proteinExistence type="predicted"/>
<dbReference type="Gene3D" id="2.10.260.10">
    <property type="match status" value="1"/>
</dbReference>